<dbReference type="GO" id="GO:0015288">
    <property type="term" value="F:porin activity"/>
    <property type="evidence" value="ECO:0007669"/>
    <property type="project" value="UniProtKB-KW"/>
</dbReference>
<evidence type="ECO:0000256" key="6">
    <source>
        <dbReference type="ARBA" id="ARBA00022729"/>
    </source>
</evidence>
<keyword evidence="6" id="KW-0732">Signal</keyword>
<dbReference type="PANTHER" id="PTHR34501">
    <property type="entry name" value="PROTEIN YDDL-RELATED"/>
    <property type="match status" value="1"/>
</dbReference>
<dbReference type="SUPFAM" id="SSF56935">
    <property type="entry name" value="Porins"/>
    <property type="match status" value="1"/>
</dbReference>
<evidence type="ECO:0000256" key="3">
    <source>
        <dbReference type="ARBA" id="ARBA00022448"/>
    </source>
</evidence>
<dbReference type="STRING" id="316056.RPC_0107"/>
<dbReference type="PANTHER" id="PTHR34501:SF9">
    <property type="entry name" value="MAJOR OUTER MEMBRANE PROTEIN P.IA"/>
    <property type="match status" value="1"/>
</dbReference>
<evidence type="ECO:0000256" key="5">
    <source>
        <dbReference type="ARBA" id="ARBA00022692"/>
    </source>
</evidence>
<evidence type="ECO:0000256" key="2">
    <source>
        <dbReference type="ARBA" id="ARBA00011233"/>
    </source>
</evidence>
<dbReference type="GO" id="GO:0006811">
    <property type="term" value="P:monoatomic ion transport"/>
    <property type="evidence" value="ECO:0007669"/>
    <property type="project" value="UniProtKB-KW"/>
</dbReference>
<reference evidence="12" key="1">
    <citation type="submission" date="2006-03" db="EMBL/GenBank/DDBJ databases">
        <title>Complete sequence of Rhodopseudomonas palustris BisB18.</title>
        <authorList>
            <consortium name="US DOE Joint Genome Institute"/>
            <person name="Copeland A."/>
            <person name="Lucas S."/>
            <person name="Lapidus A."/>
            <person name="Barry K."/>
            <person name="Detter J.C."/>
            <person name="Glavina del Rio T."/>
            <person name="Hammon N."/>
            <person name="Israni S."/>
            <person name="Dalin E."/>
            <person name="Tice H."/>
            <person name="Pitluck S."/>
            <person name="Chain P."/>
            <person name="Malfatti S."/>
            <person name="Shin M."/>
            <person name="Vergez L."/>
            <person name="Schmutz J."/>
            <person name="Larimer F."/>
            <person name="Land M."/>
            <person name="Hauser L."/>
            <person name="Pelletier D.A."/>
            <person name="Kyrpides N."/>
            <person name="Anderson I."/>
            <person name="Oda Y."/>
            <person name="Harwood C.S."/>
            <person name="Richardson P."/>
        </authorList>
    </citation>
    <scope>NUCLEOTIDE SEQUENCE [LARGE SCALE GENOMIC DNA]</scope>
    <source>
        <strain evidence="12">BisB18</strain>
    </source>
</reference>
<keyword evidence="5" id="KW-0812">Transmembrane</keyword>
<accession>Q21D50</accession>
<evidence type="ECO:0000256" key="9">
    <source>
        <dbReference type="ARBA" id="ARBA00023136"/>
    </source>
</evidence>
<dbReference type="GO" id="GO:0009279">
    <property type="term" value="C:cell outer membrane"/>
    <property type="evidence" value="ECO:0007669"/>
    <property type="project" value="UniProtKB-SubCell"/>
</dbReference>
<dbReference type="InterPro" id="IPR023614">
    <property type="entry name" value="Porin_dom_sf"/>
</dbReference>
<evidence type="ECO:0000256" key="4">
    <source>
        <dbReference type="ARBA" id="ARBA00022452"/>
    </source>
</evidence>
<proteinExistence type="predicted"/>
<dbReference type="GO" id="GO:0046930">
    <property type="term" value="C:pore complex"/>
    <property type="evidence" value="ECO:0007669"/>
    <property type="project" value="UniProtKB-KW"/>
</dbReference>
<dbReference type="EMBL" id="CP000301">
    <property type="protein sequence ID" value="ABD85686.1"/>
    <property type="molecule type" value="Genomic_DNA"/>
</dbReference>
<sequence length="516" mass="54484">MTDGTSGNPQRADAAALTTARPAAALSRHWGRGIARSLAFAAASIGLVASAAAADLPAFVKAPPVMPDLTWHGITIFGAYDIAGQYESNGAPYNGSAYSSAGIISPFNRGPQWVLAPNQSIQSFIGVKVDEKITDQLHVIARLEMGFNPTTGEISDTLKSMQKANGIPLNQQYVNGDGPRAGQVLNGEAWAGFEEKTWGTLHVGRNNAVSADMLFAYDPLSSYGFSLFGYVGILGGGGSSETVRVDQSIKYLNKWGPIRVEAMYGNPNTNTKEFYQGSIGLVDLNYSVDVVAGHASDLVSSSALAGPANLGSQFLGARVSDADTVGVFGKYVFDLGRNGLRDPNESRFTLSGGVSRIEFSNPSDGGWAPGHTTIGGYQIGPAFATNGSSAAGIVNYAYTGGNRVLIASFIAGKYQYDAQWSAALAYYRYDQKSYGLGVNGLPGIVAPSFSTQACSSSSYINCAGGEQVVSFRVDYDWTKNLKLYGGLAYSKVDGGFAFSYLKTSEFAPTVGMRLTF</sequence>
<keyword evidence="4" id="KW-1134">Transmembrane beta strand</keyword>
<feature type="domain" description="Porin" evidence="11">
    <location>
        <begin position="41"/>
        <end position="494"/>
    </location>
</feature>
<dbReference type="RefSeq" id="WP_011470594.1">
    <property type="nucleotide sequence ID" value="NC_007925.1"/>
</dbReference>
<dbReference type="InterPro" id="IPR033900">
    <property type="entry name" value="Gram_neg_porin_domain"/>
</dbReference>
<evidence type="ECO:0000256" key="1">
    <source>
        <dbReference type="ARBA" id="ARBA00004571"/>
    </source>
</evidence>
<dbReference type="AlphaFoldDB" id="Q21D50"/>
<keyword evidence="10" id="KW-0998">Cell outer membrane</keyword>
<dbReference type="eggNOG" id="COG3203">
    <property type="taxonomic scope" value="Bacteria"/>
</dbReference>
<organism evidence="12">
    <name type="scientific">Rhodopseudomonas palustris (strain BisB18)</name>
    <dbReference type="NCBI Taxonomy" id="316056"/>
    <lineage>
        <taxon>Bacteria</taxon>
        <taxon>Pseudomonadati</taxon>
        <taxon>Pseudomonadota</taxon>
        <taxon>Alphaproteobacteria</taxon>
        <taxon>Hyphomicrobiales</taxon>
        <taxon>Nitrobacteraceae</taxon>
        <taxon>Rhodopseudomonas</taxon>
    </lineage>
</organism>
<dbReference type="OrthoDB" id="5932506at2"/>
<gene>
    <name evidence="12" type="ordered locus">RPC_0107</name>
</gene>
<dbReference type="Gene3D" id="2.40.160.10">
    <property type="entry name" value="Porin"/>
    <property type="match status" value="1"/>
</dbReference>
<evidence type="ECO:0000256" key="10">
    <source>
        <dbReference type="ARBA" id="ARBA00023237"/>
    </source>
</evidence>
<dbReference type="HOGENOM" id="CLU_040289_0_0_5"/>
<protein>
    <recommendedName>
        <fullName evidence="11">Porin domain-containing protein</fullName>
    </recommendedName>
</protein>
<keyword evidence="7" id="KW-0406">Ion transport</keyword>
<keyword evidence="3" id="KW-0813">Transport</keyword>
<evidence type="ECO:0000256" key="8">
    <source>
        <dbReference type="ARBA" id="ARBA00023114"/>
    </source>
</evidence>
<evidence type="ECO:0000259" key="11">
    <source>
        <dbReference type="Pfam" id="PF13609"/>
    </source>
</evidence>
<evidence type="ECO:0000313" key="12">
    <source>
        <dbReference type="EMBL" id="ABD85686.1"/>
    </source>
</evidence>
<dbReference type="InterPro" id="IPR050298">
    <property type="entry name" value="Gram-neg_bact_OMP"/>
</dbReference>
<dbReference type="Pfam" id="PF13609">
    <property type="entry name" value="Porin_4"/>
    <property type="match status" value="1"/>
</dbReference>
<keyword evidence="9" id="KW-0472">Membrane</keyword>
<comment type="subcellular location">
    <subcellularLocation>
        <location evidence="1">Cell outer membrane</location>
        <topology evidence="1">Multi-pass membrane protein</topology>
    </subcellularLocation>
</comment>
<dbReference type="KEGG" id="rpc:RPC_0107"/>
<name>Q21D50_RHOPB</name>
<comment type="subunit">
    <text evidence="2">Homotrimer.</text>
</comment>
<keyword evidence="8" id="KW-0626">Porin</keyword>
<evidence type="ECO:0000256" key="7">
    <source>
        <dbReference type="ARBA" id="ARBA00023065"/>
    </source>
</evidence>